<gene>
    <name evidence="11" type="ORF">LARSCL_LOCUS14864</name>
</gene>
<dbReference type="InterPro" id="IPR017441">
    <property type="entry name" value="Protein_kinase_ATP_BS"/>
</dbReference>
<evidence type="ECO:0000256" key="4">
    <source>
        <dbReference type="ARBA" id="ARBA00022741"/>
    </source>
</evidence>
<feature type="region of interest" description="Disordered" evidence="9">
    <location>
        <begin position="644"/>
        <end position="666"/>
    </location>
</feature>
<feature type="compositionally biased region" description="Basic and acidic residues" evidence="9">
    <location>
        <begin position="652"/>
        <end position="666"/>
    </location>
</feature>
<reference evidence="11 12" key="1">
    <citation type="submission" date="2024-04" db="EMBL/GenBank/DDBJ databases">
        <authorList>
            <person name="Rising A."/>
            <person name="Reimegard J."/>
            <person name="Sonavane S."/>
            <person name="Akerstrom W."/>
            <person name="Nylinder S."/>
            <person name="Hedman E."/>
            <person name="Kallberg Y."/>
        </authorList>
    </citation>
    <scope>NUCLEOTIDE SEQUENCE [LARGE SCALE GENOMIC DNA]</scope>
</reference>
<keyword evidence="8" id="KW-0175">Coiled coil</keyword>
<evidence type="ECO:0000313" key="11">
    <source>
        <dbReference type="EMBL" id="CAL1287505.1"/>
    </source>
</evidence>
<feature type="binding site" evidence="7">
    <location>
        <position position="69"/>
    </location>
    <ligand>
        <name>ATP</name>
        <dbReference type="ChEBI" id="CHEBI:30616"/>
    </ligand>
</feature>
<evidence type="ECO:0000256" key="8">
    <source>
        <dbReference type="SAM" id="Coils"/>
    </source>
</evidence>
<sequence length="1355" mass="155030">MSFFSNFRKIFSIGNVTGSENKRKKVYNNIRFNENPEDFWELLGELGDGAFGKVYKALNKENKDYAAAKICELKGEDDLDDFTVEIDILTECRHPNIVGLVEAFFHESKLWMMIEFCEGGAVDSIMIDLEKSLTEPQIRYLCHEMVKGLVFLHSKKVIHRDLKAGNVLLTLDAGVKLADFGVSAKNKDTLQKRDSFIGTPYWMAPEVVMCETFKDNLYDYKADIWSLGITLIEFAQMEPPNHELSPMRVLLKIQKSDPPTLSQPSKWSKEFSLFLGKCLIKDPHSRLTASELLRHPFIVDATDKKPLFELIVEYKAEVFEEVMEEVDDETESTLSTTCRNSQLSMDSEVLDNVSNFSEPIEDLSGMSKSDYLENGEIKSIASEDLRTSDTNEDIFKPDTTLTNDISDSILSSPKGCESVCLTSSNVLIETEDSELNATMLHSGESKSESDLSHDIKPKLNKALSESSLNEVKSEHIQCSLSLQNAESNKKETACDNDNLSDQNSSTSTEKLHNSCLGLEEDKTSCLLESEVSSVVQNIAEASDQQDHEDTKTDVGVELLTLEKNGRISTECTDELENVVESTIPESEKDKEVACMIQESIISPSDVSHSVEEDLISDTVASSSNVLEGFQPTENNEKVEILASPSSEYEMDSDSKKESTNMEEKSEDCVDRVILDSSFKDVEKVLSVSENKVDNIYENIVIPNELESNDTDLYTESELKSEARCSSQLFKLEVAEETSFILEDKNVPSAVSDNLNLITPDVDELSIAESNLQQNSNHSTECTVIEPVQASGSPEKNVGINGLEILKPEESGTLKEDDCKKETDENSSLPPTINICNSDVKALSVAKHDSCAKTESVDMAKDIKDGCNSTVEQNVESSINDQAQIILRRKERPPGVHVKRANALNNASQRIKQKTLKKTRKFVIDGVVVTTTTSKVIYGDEDKQVKEDHVLRKLELRELKMLQKLETKQFQDLSAKAVAAREQSEKRYEQEMATLIRGYDADLEALVRQQKQQLDRAEQQQEIDLKIASKKVRAEQDRELRAFRENLKHELKLLKHEIDLLPKEKRKDAFKERKEKLDIEHSEKELAFLKKLNINHELSMKRLSDSYAAKIALLERQFLQQKQQLLRAREAAIWELEERHLQEKHQLSKRQLKDIFFLQRHQMLVRHEKELEQVKRMNTCKEEELLKWQAVERRQLPKRIRAEMKTRELMFRESLRISVVNLSESPEEEREKIRKFQEGEKKRYKAEQLRHEQKQKKQLEELRMSAESTLKELEQLQNEKRKMLMEHETTKLKQLEEQHTKELQEWKTSLKPRKQSLEEEFVTQREEQESVLKERMNNDYSPPSIPDSEIFPLSCP</sequence>
<feature type="compositionally biased region" description="Polar residues" evidence="9">
    <location>
        <begin position="495"/>
        <end position="508"/>
    </location>
</feature>
<keyword evidence="6 7" id="KW-0067">ATP-binding</keyword>
<dbReference type="Gene3D" id="1.10.510.10">
    <property type="entry name" value="Transferase(Phosphotransferase) domain 1"/>
    <property type="match status" value="1"/>
</dbReference>
<keyword evidence="5" id="KW-0418">Kinase</keyword>
<dbReference type="InterPro" id="IPR011009">
    <property type="entry name" value="Kinase-like_dom_sf"/>
</dbReference>
<accession>A0AAV2AVP2</accession>
<dbReference type="FunFam" id="3.30.200.20:FF:000353">
    <property type="entry name" value="Sterile20-like kinase, isoform B"/>
    <property type="match status" value="1"/>
</dbReference>
<dbReference type="FunFam" id="1.10.510.10:FF:000081">
    <property type="entry name" value="STE20-like serine/threonine-protein kinase"/>
    <property type="match status" value="1"/>
</dbReference>
<dbReference type="InterPro" id="IPR008271">
    <property type="entry name" value="Ser/Thr_kinase_AS"/>
</dbReference>
<dbReference type="Pfam" id="PF12474">
    <property type="entry name" value="PKK"/>
    <property type="match status" value="2"/>
</dbReference>
<feature type="compositionally biased region" description="Basic and acidic residues" evidence="9">
    <location>
        <begin position="1321"/>
        <end position="1336"/>
    </location>
</feature>
<evidence type="ECO:0000256" key="9">
    <source>
        <dbReference type="SAM" id="MobiDB-lite"/>
    </source>
</evidence>
<keyword evidence="12" id="KW-1185">Reference proteome</keyword>
<name>A0AAV2AVP2_9ARAC</name>
<dbReference type="SUPFAM" id="SSF56112">
    <property type="entry name" value="Protein kinase-like (PK-like)"/>
    <property type="match status" value="1"/>
</dbReference>
<dbReference type="PANTHER" id="PTHR46538">
    <property type="entry name" value="PROTEIN KINASE DOMAIN-CONTAINING PROTEIN"/>
    <property type="match status" value="1"/>
</dbReference>
<dbReference type="PANTHER" id="PTHR46538:SF3">
    <property type="entry name" value="PROTEIN KINASE DOMAIN-CONTAINING PROTEIN"/>
    <property type="match status" value="1"/>
</dbReference>
<dbReference type="InterPro" id="IPR022165">
    <property type="entry name" value="PKK"/>
</dbReference>
<evidence type="ECO:0000256" key="2">
    <source>
        <dbReference type="ARBA" id="ARBA00022553"/>
    </source>
</evidence>
<dbReference type="Gene3D" id="3.30.200.20">
    <property type="entry name" value="Phosphorylase Kinase, domain 1"/>
    <property type="match status" value="1"/>
</dbReference>
<keyword evidence="3" id="KW-0808">Transferase</keyword>
<dbReference type="PROSITE" id="PS50011">
    <property type="entry name" value="PROTEIN_KINASE_DOM"/>
    <property type="match status" value="1"/>
</dbReference>
<evidence type="ECO:0000256" key="1">
    <source>
        <dbReference type="ARBA" id="ARBA00022527"/>
    </source>
</evidence>
<dbReference type="Pfam" id="PF00069">
    <property type="entry name" value="Pkinase"/>
    <property type="match status" value="1"/>
</dbReference>
<evidence type="ECO:0000256" key="3">
    <source>
        <dbReference type="ARBA" id="ARBA00022679"/>
    </source>
</evidence>
<feature type="region of interest" description="Disordered" evidence="9">
    <location>
        <begin position="487"/>
        <end position="509"/>
    </location>
</feature>
<feature type="coiled-coil region" evidence="8">
    <location>
        <begin position="1110"/>
        <end position="1138"/>
    </location>
</feature>
<proteinExistence type="predicted"/>
<feature type="region of interest" description="Disordered" evidence="9">
    <location>
        <begin position="1291"/>
        <end position="1355"/>
    </location>
</feature>
<dbReference type="SMART" id="SM00220">
    <property type="entry name" value="S_TKc"/>
    <property type="match status" value="1"/>
</dbReference>
<comment type="caution">
    <text evidence="11">The sequence shown here is derived from an EMBL/GenBank/DDBJ whole genome shotgun (WGS) entry which is preliminary data.</text>
</comment>
<evidence type="ECO:0000256" key="7">
    <source>
        <dbReference type="PROSITE-ProRule" id="PRU10141"/>
    </source>
</evidence>
<dbReference type="PROSITE" id="PS00108">
    <property type="entry name" value="PROTEIN_KINASE_ST"/>
    <property type="match status" value="1"/>
</dbReference>
<dbReference type="Proteomes" id="UP001497382">
    <property type="component" value="Unassembled WGS sequence"/>
</dbReference>
<dbReference type="GO" id="GO:0004674">
    <property type="term" value="F:protein serine/threonine kinase activity"/>
    <property type="evidence" value="ECO:0007669"/>
    <property type="project" value="UniProtKB-KW"/>
</dbReference>
<dbReference type="GO" id="GO:0005524">
    <property type="term" value="F:ATP binding"/>
    <property type="evidence" value="ECO:0007669"/>
    <property type="project" value="UniProtKB-UniRule"/>
</dbReference>
<keyword evidence="4 7" id="KW-0547">Nucleotide-binding</keyword>
<feature type="compositionally biased region" description="Basic and acidic residues" evidence="9">
    <location>
        <begin position="1291"/>
        <end position="1304"/>
    </location>
</feature>
<keyword evidence="2" id="KW-0597">Phosphoprotein</keyword>
<dbReference type="CDD" id="cd06611">
    <property type="entry name" value="STKc_SLK_like"/>
    <property type="match status" value="1"/>
</dbReference>
<dbReference type="InterPro" id="IPR000719">
    <property type="entry name" value="Prot_kinase_dom"/>
</dbReference>
<evidence type="ECO:0000256" key="6">
    <source>
        <dbReference type="ARBA" id="ARBA00022840"/>
    </source>
</evidence>
<evidence type="ECO:0000256" key="5">
    <source>
        <dbReference type="ARBA" id="ARBA00022777"/>
    </source>
</evidence>
<organism evidence="11 12">
    <name type="scientific">Larinioides sclopetarius</name>
    <dbReference type="NCBI Taxonomy" id="280406"/>
    <lineage>
        <taxon>Eukaryota</taxon>
        <taxon>Metazoa</taxon>
        <taxon>Ecdysozoa</taxon>
        <taxon>Arthropoda</taxon>
        <taxon>Chelicerata</taxon>
        <taxon>Arachnida</taxon>
        <taxon>Araneae</taxon>
        <taxon>Araneomorphae</taxon>
        <taxon>Entelegynae</taxon>
        <taxon>Araneoidea</taxon>
        <taxon>Araneidae</taxon>
        <taxon>Larinioides</taxon>
    </lineage>
</organism>
<evidence type="ECO:0000259" key="10">
    <source>
        <dbReference type="PROSITE" id="PS50011"/>
    </source>
</evidence>
<keyword evidence="1" id="KW-0723">Serine/threonine-protein kinase</keyword>
<protein>
    <recommendedName>
        <fullName evidence="10">Protein kinase domain-containing protein</fullName>
    </recommendedName>
</protein>
<dbReference type="InterPro" id="IPR051585">
    <property type="entry name" value="STE20_Ser/Thr_Kinases"/>
</dbReference>
<dbReference type="PROSITE" id="PS00107">
    <property type="entry name" value="PROTEIN_KINASE_ATP"/>
    <property type="match status" value="1"/>
</dbReference>
<dbReference type="EMBL" id="CAXIEN010000218">
    <property type="protein sequence ID" value="CAL1287505.1"/>
    <property type="molecule type" value="Genomic_DNA"/>
</dbReference>
<evidence type="ECO:0000313" key="12">
    <source>
        <dbReference type="Proteomes" id="UP001497382"/>
    </source>
</evidence>
<feature type="domain" description="Protein kinase" evidence="10">
    <location>
        <begin position="40"/>
        <end position="298"/>
    </location>
</feature>